<dbReference type="InterPro" id="IPR007016">
    <property type="entry name" value="O-antigen_ligase-rel_domated"/>
</dbReference>
<dbReference type="GO" id="GO:0016020">
    <property type="term" value="C:membrane"/>
    <property type="evidence" value="ECO:0007669"/>
    <property type="project" value="UniProtKB-SubCell"/>
</dbReference>
<evidence type="ECO:0000256" key="3">
    <source>
        <dbReference type="ARBA" id="ARBA00022989"/>
    </source>
</evidence>
<dbReference type="InterPro" id="IPR051533">
    <property type="entry name" value="WaaL-like"/>
</dbReference>
<keyword evidence="4 5" id="KW-0472">Membrane</keyword>
<dbReference type="AlphaFoldDB" id="A0A9W6CNY2"/>
<reference evidence="7" key="1">
    <citation type="submission" date="2022-12" db="EMBL/GenBank/DDBJ databases">
        <title>Reference genome sequencing for broad-spectrum identification of bacterial and archaeal isolates by mass spectrometry.</title>
        <authorList>
            <person name="Sekiguchi Y."/>
            <person name="Tourlousse D.M."/>
        </authorList>
    </citation>
    <scope>NUCLEOTIDE SEQUENCE</scope>
    <source>
        <strain evidence="7">14</strain>
    </source>
</reference>
<dbReference type="PANTHER" id="PTHR37422:SF17">
    <property type="entry name" value="O-ANTIGEN LIGASE"/>
    <property type="match status" value="1"/>
</dbReference>
<feature type="transmembrane region" description="Helical" evidence="5">
    <location>
        <begin position="395"/>
        <end position="413"/>
    </location>
</feature>
<name>A0A9W6CNY2_9MICO</name>
<feature type="transmembrane region" description="Helical" evidence="5">
    <location>
        <begin position="304"/>
        <end position="323"/>
    </location>
</feature>
<evidence type="ECO:0000256" key="5">
    <source>
        <dbReference type="SAM" id="Phobius"/>
    </source>
</evidence>
<comment type="caution">
    <text evidence="7">The sequence shown here is derived from an EMBL/GenBank/DDBJ whole genome shotgun (WGS) entry which is preliminary data.</text>
</comment>
<feature type="domain" description="O-antigen ligase-related" evidence="6">
    <location>
        <begin position="223"/>
        <end position="367"/>
    </location>
</feature>
<comment type="subcellular location">
    <subcellularLocation>
        <location evidence="1">Membrane</location>
        <topology evidence="1">Multi-pass membrane protein</topology>
    </subcellularLocation>
</comment>
<sequence>MTDARARISARAGSPPWLGAAIRWYAAFAFFTAFAGQFWRNLLGWWGFGIVAGAVIAGAVVLLAMVRPTWNWRNVSKSAVGFVGLAALSVAWSAYPWTTVLMVAILAGTAVAGVALGLCLTWAEFLRALASALAWILALSLVFELWVAVVVGEPLLPNFVDYGGADVPAAFYWSRDLLFAGGPIEGIVANRNLLGMIALLGLVVFTIQARTMGYRRDRAIGWIVVAVLTLALTRSATVLLAAVVVAVVLGFALWARRRTSRGRLPVYLAAMGSLAAAVLTVVLAWTPLLGLLGRSEDATGRLDIWASVLGLIAERPVLGWGWTGYWAPWTEPYAGLAVRNGVEYLQAHDAWLDVWMQLGVVGLAVFAVLVLGTLTRSWFVAVDRPEVDFGAGTGYRASAFMPLLLMAALIAQSIGESRILIEGGWMLLVALAFLTKRRRFAGEPMP</sequence>
<feature type="transmembrane region" description="Helical" evidence="5">
    <location>
        <begin position="132"/>
        <end position="152"/>
    </location>
</feature>
<dbReference type="Proteomes" id="UP001144396">
    <property type="component" value="Unassembled WGS sequence"/>
</dbReference>
<organism evidence="7 8">
    <name type="scientific">Agromyces rhizosphaerae</name>
    <dbReference type="NCBI Taxonomy" id="88374"/>
    <lineage>
        <taxon>Bacteria</taxon>
        <taxon>Bacillati</taxon>
        <taxon>Actinomycetota</taxon>
        <taxon>Actinomycetes</taxon>
        <taxon>Micrococcales</taxon>
        <taxon>Microbacteriaceae</taxon>
        <taxon>Agromyces</taxon>
    </lineage>
</organism>
<feature type="transmembrane region" description="Helical" evidence="5">
    <location>
        <begin position="221"/>
        <end position="254"/>
    </location>
</feature>
<feature type="transmembrane region" description="Helical" evidence="5">
    <location>
        <begin position="101"/>
        <end position="120"/>
    </location>
</feature>
<keyword evidence="8" id="KW-1185">Reference proteome</keyword>
<feature type="transmembrane region" description="Helical" evidence="5">
    <location>
        <begin position="266"/>
        <end position="292"/>
    </location>
</feature>
<evidence type="ECO:0000313" key="8">
    <source>
        <dbReference type="Proteomes" id="UP001144396"/>
    </source>
</evidence>
<feature type="transmembrane region" description="Helical" evidence="5">
    <location>
        <begin position="419"/>
        <end position="435"/>
    </location>
</feature>
<keyword evidence="3 5" id="KW-1133">Transmembrane helix</keyword>
<evidence type="ECO:0000256" key="4">
    <source>
        <dbReference type="ARBA" id="ARBA00023136"/>
    </source>
</evidence>
<protein>
    <recommendedName>
        <fullName evidence="6">O-antigen ligase-related domain-containing protein</fullName>
    </recommendedName>
</protein>
<feature type="transmembrane region" description="Helical" evidence="5">
    <location>
        <begin position="78"/>
        <end position="95"/>
    </location>
</feature>
<proteinExistence type="predicted"/>
<feature type="transmembrane region" description="Helical" evidence="5">
    <location>
        <begin position="21"/>
        <end position="39"/>
    </location>
</feature>
<dbReference type="Pfam" id="PF04932">
    <property type="entry name" value="Wzy_C"/>
    <property type="match status" value="1"/>
</dbReference>
<dbReference type="PANTHER" id="PTHR37422">
    <property type="entry name" value="TEICHURONIC ACID BIOSYNTHESIS PROTEIN TUAE"/>
    <property type="match status" value="1"/>
</dbReference>
<evidence type="ECO:0000256" key="1">
    <source>
        <dbReference type="ARBA" id="ARBA00004141"/>
    </source>
</evidence>
<evidence type="ECO:0000313" key="7">
    <source>
        <dbReference type="EMBL" id="GLI26081.1"/>
    </source>
</evidence>
<gene>
    <name evidence="7" type="ORF">ARHIZOSPH14_03230</name>
</gene>
<accession>A0A9W6CNY2</accession>
<keyword evidence="2 5" id="KW-0812">Transmembrane</keyword>
<dbReference type="RefSeq" id="WP_281882080.1">
    <property type="nucleotide sequence ID" value="NZ_BSDP01000001.1"/>
</dbReference>
<dbReference type="EMBL" id="BSDP01000001">
    <property type="protein sequence ID" value="GLI26081.1"/>
    <property type="molecule type" value="Genomic_DNA"/>
</dbReference>
<evidence type="ECO:0000259" key="6">
    <source>
        <dbReference type="Pfam" id="PF04932"/>
    </source>
</evidence>
<feature type="transmembrane region" description="Helical" evidence="5">
    <location>
        <begin position="45"/>
        <end position="66"/>
    </location>
</feature>
<feature type="transmembrane region" description="Helical" evidence="5">
    <location>
        <begin position="193"/>
        <end position="209"/>
    </location>
</feature>
<feature type="transmembrane region" description="Helical" evidence="5">
    <location>
        <begin position="354"/>
        <end position="374"/>
    </location>
</feature>
<evidence type="ECO:0000256" key="2">
    <source>
        <dbReference type="ARBA" id="ARBA00022692"/>
    </source>
</evidence>